<gene>
    <name evidence="3" type="ORF">M0R45_034927</name>
</gene>
<keyword evidence="4" id="KW-1185">Reference proteome</keyword>
<evidence type="ECO:0000259" key="2">
    <source>
        <dbReference type="Pfam" id="PF14303"/>
    </source>
</evidence>
<accession>A0AAW1VSG9</accession>
<sequence>MSIENDFKASRHSTTIILRKSKKMSKSCTTNISSSSNTGNHIDIEEDLNNCDPVSRPPGKKAEKRSLRENTNQMVQIQKLNQEKRERDERKIEIMKEKVEVDKEKLRVRKIEDKTRKFEAEMRIMSMDTSTMNEEQRIYYSKLQMKILQGDT</sequence>
<feature type="domain" description="No apical meristem-associated C-terminal" evidence="2">
    <location>
        <begin position="25"/>
        <end position="147"/>
    </location>
</feature>
<organism evidence="3 4">
    <name type="scientific">Rubus argutus</name>
    <name type="common">Southern blackberry</name>
    <dbReference type="NCBI Taxonomy" id="59490"/>
    <lineage>
        <taxon>Eukaryota</taxon>
        <taxon>Viridiplantae</taxon>
        <taxon>Streptophyta</taxon>
        <taxon>Embryophyta</taxon>
        <taxon>Tracheophyta</taxon>
        <taxon>Spermatophyta</taxon>
        <taxon>Magnoliopsida</taxon>
        <taxon>eudicotyledons</taxon>
        <taxon>Gunneridae</taxon>
        <taxon>Pentapetalae</taxon>
        <taxon>rosids</taxon>
        <taxon>fabids</taxon>
        <taxon>Rosales</taxon>
        <taxon>Rosaceae</taxon>
        <taxon>Rosoideae</taxon>
        <taxon>Rosoideae incertae sedis</taxon>
        <taxon>Rubus</taxon>
    </lineage>
</organism>
<feature type="compositionally biased region" description="Low complexity" evidence="1">
    <location>
        <begin position="28"/>
        <end position="40"/>
    </location>
</feature>
<dbReference type="EMBL" id="JBEDUW010000007">
    <property type="protein sequence ID" value="KAK9910997.1"/>
    <property type="molecule type" value="Genomic_DNA"/>
</dbReference>
<comment type="caution">
    <text evidence="3">The sequence shown here is derived from an EMBL/GenBank/DDBJ whole genome shotgun (WGS) entry which is preliminary data.</text>
</comment>
<reference evidence="3 4" key="1">
    <citation type="journal article" date="2023" name="G3 (Bethesda)">
        <title>A chromosome-length genome assembly and annotation of blackberry (Rubus argutus, cv. 'Hillquist').</title>
        <authorList>
            <person name="Bruna T."/>
            <person name="Aryal R."/>
            <person name="Dudchenko O."/>
            <person name="Sargent D.J."/>
            <person name="Mead D."/>
            <person name="Buti M."/>
            <person name="Cavallini A."/>
            <person name="Hytonen T."/>
            <person name="Andres J."/>
            <person name="Pham M."/>
            <person name="Weisz D."/>
            <person name="Mascagni F."/>
            <person name="Usai G."/>
            <person name="Natali L."/>
            <person name="Bassil N."/>
            <person name="Fernandez G.E."/>
            <person name="Lomsadze A."/>
            <person name="Armour M."/>
            <person name="Olukolu B."/>
            <person name="Poorten T."/>
            <person name="Britton C."/>
            <person name="Davik J."/>
            <person name="Ashrafi H."/>
            <person name="Aiden E.L."/>
            <person name="Borodovsky M."/>
            <person name="Worthington M."/>
        </authorList>
    </citation>
    <scope>NUCLEOTIDE SEQUENCE [LARGE SCALE GENOMIC DNA]</scope>
    <source>
        <strain evidence="3">PI 553951</strain>
    </source>
</reference>
<feature type="region of interest" description="Disordered" evidence="1">
    <location>
        <begin position="28"/>
        <end position="75"/>
    </location>
</feature>
<dbReference type="InterPro" id="IPR029466">
    <property type="entry name" value="NAM-associated_C"/>
</dbReference>
<protein>
    <recommendedName>
        <fullName evidence="2">No apical meristem-associated C-terminal domain-containing protein</fullName>
    </recommendedName>
</protein>
<dbReference type="Pfam" id="PF14303">
    <property type="entry name" value="NAM-associated"/>
    <property type="match status" value="1"/>
</dbReference>
<proteinExistence type="predicted"/>
<name>A0AAW1VSG9_RUBAR</name>
<evidence type="ECO:0000256" key="1">
    <source>
        <dbReference type="SAM" id="MobiDB-lite"/>
    </source>
</evidence>
<evidence type="ECO:0000313" key="4">
    <source>
        <dbReference type="Proteomes" id="UP001457282"/>
    </source>
</evidence>
<dbReference type="AlphaFoldDB" id="A0AAW1VSG9"/>
<dbReference type="Proteomes" id="UP001457282">
    <property type="component" value="Unassembled WGS sequence"/>
</dbReference>
<evidence type="ECO:0000313" key="3">
    <source>
        <dbReference type="EMBL" id="KAK9910997.1"/>
    </source>
</evidence>